<feature type="non-terminal residue" evidence="2">
    <location>
        <position position="1"/>
    </location>
</feature>
<evidence type="ECO:0000313" key="2">
    <source>
        <dbReference type="EMBL" id="RDX68695.1"/>
    </source>
</evidence>
<evidence type="ECO:0000259" key="1">
    <source>
        <dbReference type="Pfam" id="PF07727"/>
    </source>
</evidence>
<dbReference type="AlphaFoldDB" id="A0A371ERL6"/>
<sequence>MEPWKRKYVLINHLAMLRLHKKVKYRKRLYINYNKHKYLFIYCKQDFNKHTLFMRYEVNGKVLIVFLYVDDLIFTGNDDVIIRKFKKSMMSDLGLM</sequence>
<gene>
    <name evidence="2" type="ORF">CR513_52296</name>
</gene>
<dbReference type="Proteomes" id="UP000257109">
    <property type="component" value="Unassembled WGS sequence"/>
</dbReference>
<protein>
    <recommendedName>
        <fullName evidence="1">Reverse transcriptase Ty1/copia-type domain-containing protein</fullName>
    </recommendedName>
</protein>
<keyword evidence="3" id="KW-1185">Reference proteome</keyword>
<name>A0A371ERL6_MUCPR</name>
<dbReference type="OrthoDB" id="4356562at2759"/>
<feature type="domain" description="Reverse transcriptase Ty1/copia-type" evidence="1">
    <location>
        <begin position="44"/>
        <end position="93"/>
    </location>
</feature>
<evidence type="ECO:0000313" key="3">
    <source>
        <dbReference type="Proteomes" id="UP000257109"/>
    </source>
</evidence>
<dbReference type="EMBL" id="QJKJ01012430">
    <property type="protein sequence ID" value="RDX68695.1"/>
    <property type="molecule type" value="Genomic_DNA"/>
</dbReference>
<accession>A0A371ERL6</accession>
<proteinExistence type="predicted"/>
<reference evidence="2" key="1">
    <citation type="submission" date="2018-05" db="EMBL/GenBank/DDBJ databases">
        <title>Draft genome of Mucuna pruriens seed.</title>
        <authorList>
            <person name="Nnadi N.E."/>
            <person name="Vos R."/>
            <person name="Hasami M.H."/>
            <person name="Devisetty U.K."/>
            <person name="Aguiy J.C."/>
        </authorList>
    </citation>
    <scope>NUCLEOTIDE SEQUENCE [LARGE SCALE GENOMIC DNA]</scope>
    <source>
        <strain evidence="2">JCA_2017</strain>
    </source>
</reference>
<dbReference type="InterPro" id="IPR013103">
    <property type="entry name" value="RVT_2"/>
</dbReference>
<dbReference type="Pfam" id="PF07727">
    <property type="entry name" value="RVT_2"/>
    <property type="match status" value="1"/>
</dbReference>
<organism evidence="2 3">
    <name type="scientific">Mucuna pruriens</name>
    <name type="common">Velvet bean</name>
    <name type="synonym">Dolichos pruriens</name>
    <dbReference type="NCBI Taxonomy" id="157652"/>
    <lineage>
        <taxon>Eukaryota</taxon>
        <taxon>Viridiplantae</taxon>
        <taxon>Streptophyta</taxon>
        <taxon>Embryophyta</taxon>
        <taxon>Tracheophyta</taxon>
        <taxon>Spermatophyta</taxon>
        <taxon>Magnoliopsida</taxon>
        <taxon>eudicotyledons</taxon>
        <taxon>Gunneridae</taxon>
        <taxon>Pentapetalae</taxon>
        <taxon>rosids</taxon>
        <taxon>fabids</taxon>
        <taxon>Fabales</taxon>
        <taxon>Fabaceae</taxon>
        <taxon>Papilionoideae</taxon>
        <taxon>50 kb inversion clade</taxon>
        <taxon>NPAAA clade</taxon>
        <taxon>indigoferoid/millettioid clade</taxon>
        <taxon>Phaseoleae</taxon>
        <taxon>Mucuna</taxon>
    </lineage>
</organism>
<comment type="caution">
    <text evidence="2">The sequence shown here is derived from an EMBL/GenBank/DDBJ whole genome shotgun (WGS) entry which is preliminary data.</text>
</comment>